<name>A0A512C270_9HYPH</name>
<proteinExistence type="predicted"/>
<dbReference type="AlphaFoldDB" id="A0A512C270"/>
<keyword evidence="2" id="KW-1185">Reference proteome</keyword>
<accession>A0A512C270</accession>
<dbReference type="Proteomes" id="UP000321085">
    <property type="component" value="Unassembled WGS sequence"/>
</dbReference>
<evidence type="ECO:0000313" key="1">
    <source>
        <dbReference type="EMBL" id="GEO18306.1"/>
    </source>
</evidence>
<protein>
    <submittedName>
        <fullName evidence="1">Uncharacterized protein</fullName>
    </submittedName>
</protein>
<sequence>MMSLLAKRRADKRALVMGLALFVFAALVLRDGAAQTVSATYGIGPAAMP</sequence>
<organism evidence="1 2">
    <name type="scientific">Microvirga aerophila</name>
    <dbReference type="NCBI Taxonomy" id="670291"/>
    <lineage>
        <taxon>Bacteria</taxon>
        <taxon>Pseudomonadati</taxon>
        <taxon>Pseudomonadota</taxon>
        <taxon>Alphaproteobacteria</taxon>
        <taxon>Hyphomicrobiales</taxon>
        <taxon>Methylobacteriaceae</taxon>
        <taxon>Microvirga</taxon>
    </lineage>
</organism>
<evidence type="ECO:0000313" key="2">
    <source>
        <dbReference type="Proteomes" id="UP000321085"/>
    </source>
</evidence>
<dbReference type="RefSeq" id="WP_170285149.1">
    <property type="nucleotide sequence ID" value="NZ_BJYU01000179.1"/>
</dbReference>
<dbReference type="EMBL" id="BJYU01000179">
    <property type="protein sequence ID" value="GEO18306.1"/>
    <property type="molecule type" value="Genomic_DNA"/>
</dbReference>
<comment type="caution">
    <text evidence="1">The sequence shown here is derived from an EMBL/GenBank/DDBJ whole genome shotgun (WGS) entry which is preliminary data.</text>
</comment>
<gene>
    <name evidence="1" type="ORF">MAE02_60020</name>
</gene>
<reference evidence="1 2" key="1">
    <citation type="submission" date="2019-07" db="EMBL/GenBank/DDBJ databases">
        <title>Whole genome shotgun sequence of Microvirga aerophila NBRC 106136.</title>
        <authorList>
            <person name="Hosoyama A."/>
            <person name="Uohara A."/>
            <person name="Ohji S."/>
            <person name="Ichikawa N."/>
        </authorList>
    </citation>
    <scope>NUCLEOTIDE SEQUENCE [LARGE SCALE GENOMIC DNA]</scope>
    <source>
        <strain evidence="1 2">NBRC 106136</strain>
    </source>
</reference>